<name>A0A1M7RLJ0_9ACTN</name>
<dbReference type="Proteomes" id="UP000184440">
    <property type="component" value="Unassembled WGS sequence"/>
</dbReference>
<evidence type="ECO:0000313" key="3">
    <source>
        <dbReference type="Proteomes" id="UP000184440"/>
    </source>
</evidence>
<keyword evidence="3" id="KW-1185">Reference proteome</keyword>
<dbReference type="InterPro" id="IPR025335">
    <property type="entry name" value="DUF4241"/>
</dbReference>
<protein>
    <recommendedName>
        <fullName evidence="4">DUF4241 domain-containing protein</fullName>
    </recommendedName>
</protein>
<feature type="region of interest" description="Disordered" evidence="1">
    <location>
        <begin position="164"/>
        <end position="183"/>
    </location>
</feature>
<feature type="compositionally biased region" description="Pro residues" evidence="1">
    <location>
        <begin position="167"/>
        <end position="178"/>
    </location>
</feature>
<dbReference type="EMBL" id="FRCS01000021">
    <property type="protein sequence ID" value="SHN47167.1"/>
    <property type="molecule type" value="Genomic_DNA"/>
</dbReference>
<reference evidence="2 3" key="1">
    <citation type="submission" date="2016-11" db="EMBL/GenBank/DDBJ databases">
        <authorList>
            <person name="Jaros S."/>
            <person name="Januszkiewicz K."/>
            <person name="Wedrychowicz H."/>
        </authorList>
    </citation>
    <scope>NUCLEOTIDE SEQUENCE [LARGE SCALE GENOMIC DNA]</scope>
    <source>
        <strain evidence="2 3">DSM 46144</strain>
    </source>
</reference>
<sequence>MIPQLDAVYCEGWDPVTRGVVGVLDPAVARARDSRGEQYAVLLLVGDVPFALMEIAWAYRACTVWHFDDELRRWLKHDLRRLADDDLFLIEAVEWTYFDPAHDEFDPSATQETEEYAPDGNDAGWAHHPMPQFGDWSSLAALHDDGLRCLACVDAAALPEQVAPSPLAEPPWRPPQPLQPDLDAVLQNGGRLRLAYEDATEDSIVELREAGELRMPTGRLVAADPYPLEFGNKPFTETVPPGSYPVIISYLPDSGTTAAARLVIRDEPVERWELALCAGQDTIALGDGEFYGFGVDTGTACFVDAAGADALPALLEPRWIEFHDREHGPTQTVDLGESGANVISWASGYGDGSYPTWIGRTKGGEIACFVADMLM</sequence>
<evidence type="ECO:0008006" key="4">
    <source>
        <dbReference type="Google" id="ProtNLM"/>
    </source>
</evidence>
<organism evidence="2 3">
    <name type="scientific">Cryptosporangium aurantiacum</name>
    <dbReference type="NCBI Taxonomy" id="134849"/>
    <lineage>
        <taxon>Bacteria</taxon>
        <taxon>Bacillati</taxon>
        <taxon>Actinomycetota</taxon>
        <taxon>Actinomycetes</taxon>
        <taxon>Cryptosporangiales</taxon>
        <taxon>Cryptosporangiaceae</taxon>
        <taxon>Cryptosporangium</taxon>
    </lineage>
</organism>
<accession>A0A1M7RLJ0</accession>
<dbReference type="RefSeq" id="WP_218618032.1">
    <property type="nucleotide sequence ID" value="NZ_FRCS01000021.1"/>
</dbReference>
<evidence type="ECO:0000313" key="2">
    <source>
        <dbReference type="EMBL" id="SHN47167.1"/>
    </source>
</evidence>
<feature type="region of interest" description="Disordered" evidence="1">
    <location>
        <begin position="104"/>
        <end position="124"/>
    </location>
</feature>
<evidence type="ECO:0000256" key="1">
    <source>
        <dbReference type="SAM" id="MobiDB-lite"/>
    </source>
</evidence>
<gene>
    <name evidence="2" type="ORF">SAMN05443668_12115</name>
</gene>
<dbReference type="AlphaFoldDB" id="A0A1M7RLJ0"/>
<proteinExistence type="predicted"/>
<dbReference type="STRING" id="134849.SAMN05443668_12115"/>
<dbReference type="Pfam" id="PF14025">
    <property type="entry name" value="DUF4241"/>
    <property type="match status" value="1"/>
</dbReference>